<dbReference type="PANTHER" id="PTHR48098:SF3">
    <property type="entry name" value="IRON(III) ENTEROBACTIN ESTERASE"/>
    <property type="match status" value="1"/>
</dbReference>
<dbReference type="SUPFAM" id="SSF53474">
    <property type="entry name" value="alpha/beta-Hydrolases"/>
    <property type="match status" value="1"/>
</dbReference>
<accession>A0A919K5Q0</accession>
<dbReference type="PANTHER" id="PTHR48098">
    <property type="entry name" value="ENTEROCHELIN ESTERASE-RELATED"/>
    <property type="match status" value="1"/>
</dbReference>
<dbReference type="EMBL" id="BOMV01000071">
    <property type="protein sequence ID" value="GIE99214.1"/>
    <property type="molecule type" value="Genomic_DNA"/>
</dbReference>
<keyword evidence="2" id="KW-1185">Reference proteome</keyword>
<name>A0A919K5Q0_9ACTN</name>
<dbReference type="AlphaFoldDB" id="A0A919K5Q0"/>
<proteinExistence type="predicted"/>
<evidence type="ECO:0000313" key="1">
    <source>
        <dbReference type="EMBL" id="GIE99214.1"/>
    </source>
</evidence>
<dbReference type="Gene3D" id="3.40.50.1820">
    <property type="entry name" value="alpha/beta hydrolase"/>
    <property type="match status" value="1"/>
</dbReference>
<protein>
    <submittedName>
        <fullName evidence="1">Esterase</fullName>
    </submittedName>
</protein>
<dbReference type="Proteomes" id="UP000636960">
    <property type="component" value="Unassembled WGS sequence"/>
</dbReference>
<evidence type="ECO:0000313" key="2">
    <source>
        <dbReference type="Proteomes" id="UP000636960"/>
    </source>
</evidence>
<comment type="caution">
    <text evidence="1">The sequence shown here is derived from an EMBL/GenBank/DDBJ whole genome shotgun (WGS) entry which is preliminary data.</text>
</comment>
<dbReference type="InterPro" id="IPR000801">
    <property type="entry name" value="Esterase-like"/>
</dbReference>
<organism evidence="1 2">
    <name type="scientific">Paractinoplanes rishiriensis</name>
    <dbReference type="NCBI Taxonomy" id="1050105"/>
    <lineage>
        <taxon>Bacteria</taxon>
        <taxon>Bacillati</taxon>
        <taxon>Actinomycetota</taxon>
        <taxon>Actinomycetes</taxon>
        <taxon>Micromonosporales</taxon>
        <taxon>Micromonosporaceae</taxon>
        <taxon>Paractinoplanes</taxon>
    </lineage>
</organism>
<dbReference type="InterPro" id="IPR050583">
    <property type="entry name" value="Mycobacterial_A85_antigen"/>
</dbReference>
<dbReference type="Pfam" id="PF00756">
    <property type="entry name" value="Esterase"/>
    <property type="match status" value="1"/>
</dbReference>
<reference evidence="1" key="1">
    <citation type="submission" date="2021-01" db="EMBL/GenBank/DDBJ databases">
        <title>Whole genome shotgun sequence of Actinoplanes rishiriensis NBRC 108556.</title>
        <authorList>
            <person name="Komaki H."/>
            <person name="Tamura T."/>
        </authorList>
    </citation>
    <scope>NUCLEOTIDE SEQUENCE</scope>
    <source>
        <strain evidence="1">NBRC 108556</strain>
    </source>
</reference>
<gene>
    <name evidence="1" type="ORF">Ari01nite_66790</name>
</gene>
<sequence length="246" mass="27214">MRHYMAELYSPAGARGMLAAYGHYGRPVLVFPTENGHAREFADRGLVAAAGDLIEAGRVKLYGVDSFDAGTWSAGDLPLEERARRHGAYESWIVDAVVPHIRADSGGAAEIVVAGCSMGAFHALNFAFKRADLFPLALCFSGNYDPTSWRGWGEQGDALYFNNPMAYVANLHGDHLDWLRSRLSVLLVCGQGQWEDTTGSLASTRRMAELLTARGVRHELDLWGFDVPHDWPSWRAQLAHHLPRFC</sequence>
<dbReference type="InterPro" id="IPR029058">
    <property type="entry name" value="AB_hydrolase_fold"/>
</dbReference>
<dbReference type="RefSeq" id="WP_203786224.1">
    <property type="nucleotide sequence ID" value="NZ_BOMV01000071.1"/>
</dbReference>